<dbReference type="Proteomes" id="UP000799428">
    <property type="component" value="Unassembled WGS sequence"/>
</dbReference>
<keyword evidence="2" id="KW-1185">Reference proteome</keyword>
<protein>
    <submittedName>
        <fullName evidence="1">Uncharacterized protein</fullName>
    </submittedName>
</protein>
<dbReference type="AlphaFoldDB" id="A0A6G1JUZ0"/>
<dbReference type="EMBL" id="MU005783">
    <property type="protein sequence ID" value="KAF2704143.1"/>
    <property type="molecule type" value="Genomic_DNA"/>
</dbReference>
<name>A0A6G1JUZ0_9PLEO</name>
<evidence type="ECO:0000313" key="1">
    <source>
        <dbReference type="EMBL" id="KAF2704143.1"/>
    </source>
</evidence>
<sequence length="98" mass="10789">MQSADRYWTGVPVAIAGQCEIYVGIICASIPSVAQGVRNPKSVYQIVVRKSLSFHDSLRSSGPFEPVTKTTERNDQAGYNAVQLTDRKHGMYATLERA</sequence>
<proteinExistence type="predicted"/>
<gene>
    <name evidence="1" type="ORF">K504DRAFT_462733</name>
</gene>
<dbReference type="OrthoDB" id="444631at2759"/>
<reference evidence="1" key="1">
    <citation type="journal article" date="2020" name="Stud. Mycol.">
        <title>101 Dothideomycetes genomes: a test case for predicting lifestyles and emergence of pathogens.</title>
        <authorList>
            <person name="Haridas S."/>
            <person name="Albert R."/>
            <person name="Binder M."/>
            <person name="Bloem J."/>
            <person name="Labutti K."/>
            <person name="Salamov A."/>
            <person name="Andreopoulos B."/>
            <person name="Baker S."/>
            <person name="Barry K."/>
            <person name="Bills G."/>
            <person name="Bluhm B."/>
            <person name="Cannon C."/>
            <person name="Castanera R."/>
            <person name="Culley D."/>
            <person name="Daum C."/>
            <person name="Ezra D."/>
            <person name="Gonzalez J."/>
            <person name="Henrissat B."/>
            <person name="Kuo A."/>
            <person name="Liang C."/>
            <person name="Lipzen A."/>
            <person name="Lutzoni F."/>
            <person name="Magnuson J."/>
            <person name="Mondo S."/>
            <person name="Nolan M."/>
            <person name="Ohm R."/>
            <person name="Pangilinan J."/>
            <person name="Park H.-J."/>
            <person name="Ramirez L."/>
            <person name="Alfaro M."/>
            <person name="Sun H."/>
            <person name="Tritt A."/>
            <person name="Yoshinaga Y."/>
            <person name="Zwiers L.-H."/>
            <person name="Turgeon B."/>
            <person name="Goodwin S."/>
            <person name="Spatafora J."/>
            <person name="Crous P."/>
            <person name="Grigoriev I."/>
        </authorList>
    </citation>
    <scope>NUCLEOTIDE SEQUENCE</scope>
    <source>
        <strain evidence="1">CBS 279.74</strain>
    </source>
</reference>
<accession>A0A6G1JUZ0</accession>
<organism evidence="1 2">
    <name type="scientific">Pleomassaria siparia CBS 279.74</name>
    <dbReference type="NCBI Taxonomy" id="1314801"/>
    <lineage>
        <taxon>Eukaryota</taxon>
        <taxon>Fungi</taxon>
        <taxon>Dikarya</taxon>
        <taxon>Ascomycota</taxon>
        <taxon>Pezizomycotina</taxon>
        <taxon>Dothideomycetes</taxon>
        <taxon>Pleosporomycetidae</taxon>
        <taxon>Pleosporales</taxon>
        <taxon>Pleomassariaceae</taxon>
        <taxon>Pleomassaria</taxon>
    </lineage>
</organism>
<evidence type="ECO:0000313" key="2">
    <source>
        <dbReference type="Proteomes" id="UP000799428"/>
    </source>
</evidence>